<feature type="repeat" description="NHL" evidence="2">
    <location>
        <begin position="192"/>
        <end position="222"/>
    </location>
</feature>
<feature type="repeat" description="NHL" evidence="2">
    <location>
        <begin position="84"/>
        <end position="114"/>
    </location>
</feature>
<evidence type="ECO:0000256" key="2">
    <source>
        <dbReference type="PROSITE-ProRule" id="PRU00504"/>
    </source>
</evidence>
<reference evidence="4 5" key="1">
    <citation type="submission" date="2023-08" db="EMBL/GenBank/DDBJ databases">
        <title>Oxalobacteraceae gen .nov., isolated from river sludge outside the plant.</title>
        <authorList>
            <person name="Zhao S.Y."/>
        </authorList>
    </citation>
    <scope>NUCLEOTIDE SEQUENCE [LARGE SCALE GENOMIC DNA]</scope>
    <source>
        <strain evidence="4 5">R-40</strain>
    </source>
</reference>
<feature type="signal peptide" evidence="3">
    <location>
        <begin position="1"/>
        <end position="27"/>
    </location>
</feature>
<feature type="repeat" description="NHL" evidence="2">
    <location>
        <begin position="367"/>
        <end position="397"/>
    </location>
</feature>
<dbReference type="SUPFAM" id="SSF101898">
    <property type="entry name" value="NHL repeat"/>
    <property type="match status" value="2"/>
</dbReference>
<feature type="chain" id="PRO_5045724324" evidence="3">
    <location>
        <begin position="28"/>
        <end position="736"/>
    </location>
</feature>
<evidence type="ECO:0000256" key="3">
    <source>
        <dbReference type="SAM" id="SignalP"/>
    </source>
</evidence>
<dbReference type="EMBL" id="JAUYVH010000003">
    <property type="protein sequence ID" value="MDQ9170352.1"/>
    <property type="molecule type" value="Genomic_DNA"/>
</dbReference>
<proteinExistence type="predicted"/>
<name>A0ABU1BN68_9BURK</name>
<gene>
    <name evidence="4" type="ORF">Q8A64_07990</name>
</gene>
<evidence type="ECO:0000256" key="1">
    <source>
        <dbReference type="ARBA" id="ARBA00022737"/>
    </source>
</evidence>
<dbReference type="Gene3D" id="2.120.10.30">
    <property type="entry name" value="TolB, C-terminal domain"/>
    <property type="match status" value="7"/>
</dbReference>
<feature type="repeat" description="NHL" evidence="2">
    <location>
        <begin position="649"/>
        <end position="684"/>
    </location>
</feature>
<dbReference type="InterPro" id="IPR001258">
    <property type="entry name" value="NHL_repeat"/>
</dbReference>
<protein>
    <submittedName>
        <fullName evidence="4">NHL repeat-containing protein</fullName>
    </submittedName>
</protein>
<dbReference type="RefSeq" id="WP_338436273.1">
    <property type="nucleotide sequence ID" value="NZ_JAUYVH010000003.1"/>
</dbReference>
<evidence type="ECO:0000313" key="5">
    <source>
        <dbReference type="Proteomes" id="UP001225596"/>
    </source>
</evidence>
<keyword evidence="5" id="KW-1185">Reference proteome</keyword>
<keyword evidence="1" id="KW-0677">Repeat</keyword>
<evidence type="ECO:0000313" key="4">
    <source>
        <dbReference type="EMBL" id="MDQ9170352.1"/>
    </source>
</evidence>
<dbReference type="Proteomes" id="UP001225596">
    <property type="component" value="Unassembled WGS sequence"/>
</dbReference>
<dbReference type="PANTHER" id="PTHR13833">
    <property type="match status" value="1"/>
</dbReference>
<feature type="repeat" description="NHL" evidence="2">
    <location>
        <begin position="247"/>
        <end position="277"/>
    </location>
</feature>
<dbReference type="PANTHER" id="PTHR13833:SF71">
    <property type="entry name" value="NHL DOMAIN-CONTAINING PROTEIN"/>
    <property type="match status" value="1"/>
</dbReference>
<dbReference type="PROSITE" id="PS51125">
    <property type="entry name" value="NHL"/>
    <property type="match status" value="5"/>
</dbReference>
<dbReference type="InterPro" id="IPR011042">
    <property type="entry name" value="6-blade_b-propeller_TolB-like"/>
</dbReference>
<accession>A0ABU1BN68</accession>
<keyword evidence="3" id="KW-0732">Signal</keyword>
<dbReference type="CDD" id="cd14953">
    <property type="entry name" value="NHL_like_1"/>
    <property type="match status" value="2"/>
</dbReference>
<sequence>MYTFQSWRKAAAHSACMLFLGAGIASCGGGSTSQEQQRNGNVTKPASTQTDADYLARQDAGLFVIAGNIGGPGSIDGLRDAARFNQPTGLAYGSNGNIIVADSQNHVLRKIDRTGATTTLAGKTAQSGDADGNAMEARFSGLFAVASDHAGNFYATDRHAIRKISSNGYVSTLAGAQGSSGSNDGLAANARFNQPLGVAADSVGNIYVADTGNHVIRKITPEGQVLTLAGSPGNAGMSDGIATQARFNHPAGIALDANGDLYIADRDNHVIRKISAGGIVSTLRVGGDVTGHSAETQAPMYFDAPRSIAADAKGMLYVTDALSVPQQGPCVGNGIVRRISPAGEMHTLAGTTKICGSEDGLGTSARFNLPTGITITSEGEILVADTHNHTIRKIDDAGLVGTIAGKARIYGQADGPGMQALFTGAAGIAVDALRHLYVTDIGNAMNQSVALIRKLIPGEGVSTLAGKNGAGYVDGSVTEARFDTPNSLTFDADGNLYIADSNNAVIRKVSPGGAVTTLAGTAGNRGSIDGPANIARFHHPAAIAADRQGNLYVADVYRAPDGTHSASIRKITTSGLVSTLAGHIGESGHTDGMGHLARFMYPGGLTADHEGNVYVSDSLAHTIRRISSDGIVTTIAGSAAKSGDADGAGSSARFNSPVGLTVDDNGNLFVADTLNHAVRMVTQDANVLTIAGKKGREGIALGKLPGGLHKPIGVAYIAPKLLAVTSGGSVLGLRMP</sequence>
<comment type="caution">
    <text evidence="4">The sequence shown here is derived from an EMBL/GenBank/DDBJ whole genome shotgun (WGS) entry which is preliminary data.</text>
</comment>
<organism evidence="4 5">
    <name type="scientific">Keguizhuia sedimenti</name>
    <dbReference type="NCBI Taxonomy" id="3064264"/>
    <lineage>
        <taxon>Bacteria</taxon>
        <taxon>Pseudomonadati</taxon>
        <taxon>Pseudomonadota</taxon>
        <taxon>Betaproteobacteria</taxon>
        <taxon>Burkholderiales</taxon>
        <taxon>Oxalobacteraceae</taxon>
        <taxon>Keguizhuia</taxon>
    </lineage>
</organism>
<dbReference type="Pfam" id="PF01436">
    <property type="entry name" value="NHL"/>
    <property type="match status" value="5"/>
</dbReference>